<dbReference type="PANTHER" id="PTHR47965">
    <property type="entry name" value="ASPARTYL PROTEASE-RELATED"/>
    <property type="match status" value="1"/>
</dbReference>
<evidence type="ECO:0000256" key="1">
    <source>
        <dbReference type="ARBA" id="ARBA00007447"/>
    </source>
</evidence>
<evidence type="ECO:0000313" key="3">
    <source>
        <dbReference type="EMBL" id="KAK4266400.1"/>
    </source>
</evidence>
<sequence>MRPFTELHTSVYKPFLRQLLKQAANRKMKRVASMAPFEACYDSSTIHRSGVPSIHLELQEGVTWTIHETNLMVKTKHNVVCLGFVDGGTRPTKSLAKASIVIGGHQLEDNLLVFDFDSSKLSFSPSLLLQNTSCSHF</sequence>
<dbReference type="AlphaFoldDB" id="A0AAE1J9R9"/>
<comment type="similarity">
    <text evidence="1">Belongs to the peptidase A1 family.</text>
</comment>
<dbReference type="InterPro" id="IPR033121">
    <property type="entry name" value="PEPTIDASE_A1"/>
</dbReference>
<dbReference type="SUPFAM" id="SSF50630">
    <property type="entry name" value="Acid proteases"/>
    <property type="match status" value="1"/>
</dbReference>
<dbReference type="PANTHER" id="PTHR47965:SF44">
    <property type="entry name" value="7S GLOBULIN 2 SMALL SUBUNIT, PUTATIVE-RELATED"/>
    <property type="match status" value="1"/>
</dbReference>
<dbReference type="InterPro" id="IPR032799">
    <property type="entry name" value="TAXi_C"/>
</dbReference>
<dbReference type="Gene3D" id="2.40.70.10">
    <property type="entry name" value="Acid Proteases"/>
    <property type="match status" value="1"/>
</dbReference>
<keyword evidence="4" id="KW-1185">Reference proteome</keyword>
<gene>
    <name evidence="3" type="ORF">QN277_027330</name>
</gene>
<accession>A0AAE1J9R9</accession>
<comment type="caution">
    <text evidence="3">The sequence shown here is derived from an EMBL/GenBank/DDBJ whole genome shotgun (WGS) entry which is preliminary data.</text>
</comment>
<dbReference type="PROSITE" id="PS51767">
    <property type="entry name" value="PEPTIDASE_A1"/>
    <property type="match status" value="1"/>
</dbReference>
<dbReference type="InterPro" id="IPR021109">
    <property type="entry name" value="Peptidase_aspartic_dom_sf"/>
</dbReference>
<dbReference type="GO" id="GO:0006508">
    <property type="term" value="P:proteolysis"/>
    <property type="evidence" value="ECO:0007669"/>
    <property type="project" value="InterPro"/>
</dbReference>
<evidence type="ECO:0000259" key="2">
    <source>
        <dbReference type="PROSITE" id="PS51767"/>
    </source>
</evidence>
<protein>
    <recommendedName>
        <fullName evidence="2">Peptidase A1 domain-containing protein</fullName>
    </recommendedName>
</protein>
<evidence type="ECO:0000313" key="4">
    <source>
        <dbReference type="Proteomes" id="UP001293593"/>
    </source>
</evidence>
<organism evidence="3 4">
    <name type="scientific">Acacia crassicarpa</name>
    <name type="common">northern wattle</name>
    <dbReference type="NCBI Taxonomy" id="499986"/>
    <lineage>
        <taxon>Eukaryota</taxon>
        <taxon>Viridiplantae</taxon>
        <taxon>Streptophyta</taxon>
        <taxon>Embryophyta</taxon>
        <taxon>Tracheophyta</taxon>
        <taxon>Spermatophyta</taxon>
        <taxon>Magnoliopsida</taxon>
        <taxon>eudicotyledons</taxon>
        <taxon>Gunneridae</taxon>
        <taxon>Pentapetalae</taxon>
        <taxon>rosids</taxon>
        <taxon>fabids</taxon>
        <taxon>Fabales</taxon>
        <taxon>Fabaceae</taxon>
        <taxon>Caesalpinioideae</taxon>
        <taxon>mimosoid clade</taxon>
        <taxon>Acacieae</taxon>
        <taxon>Acacia</taxon>
    </lineage>
</organism>
<feature type="domain" description="Peptidase A1" evidence="2">
    <location>
        <begin position="1"/>
        <end position="124"/>
    </location>
</feature>
<proteinExistence type="inferred from homology"/>
<reference evidence="3" key="1">
    <citation type="submission" date="2023-10" db="EMBL/GenBank/DDBJ databases">
        <title>Chromosome-level genome of the transformable northern wattle, Acacia crassicarpa.</title>
        <authorList>
            <person name="Massaro I."/>
            <person name="Sinha N.R."/>
            <person name="Poethig S."/>
            <person name="Leichty A.R."/>
        </authorList>
    </citation>
    <scope>NUCLEOTIDE SEQUENCE</scope>
    <source>
        <strain evidence="3">Acra3RX</strain>
        <tissue evidence="3">Leaf</tissue>
    </source>
</reference>
<dbReference type="EMBL" id="JAWXYG010000008">
    <property type="protein sequence ID" value="KAK4266400.1"/>
    <property type="molecule type" value="Genomic_DNA"/>
</dbReference>
<name>A0AAE1J9R9_9FABA</name>
<dbReference type="GO" id="GO:0004190">
    <property type="term" value="F:aspartic-type endopeptidase activity"/>
    <property type="evidence" value="ECO:0007669"/>
    <property type="project" value="InterPro"/>
</dbReference>
<dbReference type="Pfam" id="PF14541">
    <property type="entry name" value="TAXi_C"/>
    <property type="match status" value="1"/>
</dbReference>
<dbReference type="Proteomes" id="UP001293593">
    <property type="component" value="Unassembled WGS sequence"/>
</dbReference>
<dbReference type="InterPro" id="IPR001461">
    <property type="entry name" value="Aspartic_peptidase_A1"/>
</dbReference>